<evidence type="ECO:0000256" key="1">
    <source>
        <dbReference type="SAM" id="Phobius"/>
    </source>
</evidence>
<keyword evidence="1" id="KW-1133">Transmembrane helix</keyword>
<gene>
    <name evidence="2" type="ORF">ACJDU8_04795</name>
</gene>
<evidence type="ECO:0000313" key="3">
    <source>
        <dbReference type="Proteomes" id="UP001623660"/>
    </source>
</evidence>
<organism evidence="2 3">
    <name type="scientific">Candidatus Clostridium eludens</name>
    <dbReference type="NCBI Taxonomy" id="3381663"/>
    <lineage>
        <taxon>Bacteria</taxon>
        <taxon>Bacillati</taxon>
        <taxon>Bacillota</taxon>
        <taxon>Clostridia</taxon>
        <taxon>Eubacteriales</taxon>
        <taxon>Clostridiaceae</taxon>
        <taxon>Clostridium</taxon>
    </lineage>
</organism>
<comment type="caution">
    <text evidence="2">The sequence shown here is derived from an EMBL/GenBank/DDBJ whole genome shotgun (WGS) entry which is preliminary data.</text>
</comment>
<reference evidence="2 3" key="1">
    <citation type="submission" date="2024-11" db="EMBL/GenBank/DDBJ databases">
        <authorList>
            <person name="Heng Y.C."/>
            <person name="Lim A.C.H."/>
            <person name="Lee J.K.Y."/>
            <person name="Kittelmann S."/>
        </authorList>
    </citation>
    <scope>NUCLEOTIDE SEQUENCE [LARGE SCALE GENOMIC DNA]</scope>
    <source>
        <strain evidence="2 3">WILCCON 0269</strain>
    </source>
</reference>
<feature type="transmembrane region" description="Helical" evidence="1">
    <location>
        <begin position="6"/>
        <end position="25"/>
    </location>
</feature>
<feature type="transmembrane region" description="Helical" evidence="1">
    <location>
        <begin position="37"/>
        <end position="58"/>
    </location>
</feature>
<sequence>MKAWILFGLFVIVGLGMFIAGIIYMKKEKNDVESVGIYRNISIIGAVLAAASIVVKFLL</sequence>
<keyword evidence="1" id="KW-0812">Transmembrane</keyword>
<dbReference type="EMBL" id="JBJHZX010000005">
    <property type="protein sequence ID" value="MFL0194894.1"/>
    <property type="molecule type" value="Genomic_DNA"/>
</dbReference>
<accession>A0ABW8SG90</accession>
<keyword evidence="1" id="KW-0472">Membrane</keyword>
<dbReference type="RefSeq" id="WP_406791015.1">
    <property type="nucleotide sequence ID" value="NZ_JBJHZX010000005.1"/>
</dbReference>
<proteinExistence type="predicted"/>
<keyword evidence="3" id="KW-1185">Reference proteome</keyword>
<evidence type="ECO:0000313" key="2">
    <source>
        <dbReference type="EMBL" id="MFL0194894.1"/>
    </source>
</evidence>
<dbReference type="Proteomes" id="UP001623660">
    <property type="component" value="Unassembled WGS sequence"/>
</dbReference>
<protein>
    <submittedName>
        <fullName evidence="2">Uncharacterized protein</fullName>
    </submittedName>
</protein>
<name>A0ABW8SG90_9CLOT</name>